<dbReference type="InterPro" id="IPR036890">
    <property type="entry name" value="HATPase_C_sf"/>
</dbReference>
<keyword evidence="3" id="KW-0547">Nucleotide-binding</keyword>
<dbReference type="PRINTS" id="PR00344">
    <property type="entry name" value="BCTRLSENSOR"/>
</dbReference>
<dbReference type="PROSITE" id="PS50109">
    <property type="entry name" value="HIS_KIN"/>
    <property type="match status" value="1"/>
</dbReference>
<evidence type="ECO:0000259" key="12">
    <source>
        <dbReference type="PROSITE" id="PS50112"/>
    </source>
</evidence>
<dbReference type="InterPro" id="IPR003661">
    <property type="entry name" value="HisK_dim/P_dom"/>
</dbReference>
<dbReference type="InterPro" id="IPR013767">
    <property type="entry name" value="PAS_fold"/>
</dbReference>
<feature type="compositionally biased region" description="Polar residues" evidence="8">
    <location>
        <begin position="567"/>
        <end position="580"/>
    </location>
</feature>
<keyword evidence="5" id="KW-0067">ATP-binding</keyword>
<accession>A0ABR0B985</accession>
<keyword evidence="9" id="KW-1133">Transmembrane helix</keyword>
<protein>
    <recommendedName>
        <fullName evidence="15">Histidine kinase</fullName>
    </recommendedName>
</protein>
<dbReference type="Gene3D" id="1.10.287.130">
    <property type="match status" value="1"/>
</dbReference>
<evidence type="ECO:0000259" key="11">
    <source>
        <dbReference type="PROSITE" id="PS50110"/>
    </source>
</evidence>
<dbReference type="SMART" id="SM00091">
    <property type="entry name" value="PAS"/>
    <property type="match status" value="1"/>
</dbReference>
<keyword evidence="9" id="KW-0812">Transmembrane</keyword>
<proteinExistence type="predicted"/>
<dbReference type="SMART" id="SM00387">
    <property type="entry name" value="HATPase_c"/>
    <property type="match status" value="1"/>
</dbReference>
<evidence type="ECO:0000256" key="8">
    <source>
        <dbReference type="SAM" id="MobiDB-lite"/>
    </source>
</evidence>
<reference evidence="13 14" key="1">
    <citation type="journal article" date="2023" name="Nucleic Acids Res.">
        <title>The hologenome of Daphnia magna reveals possible DNA methylation and microbiome-mediated evolution of the host genome.</title>
        <authorList>
            <person name="Chaturvedi A."/>
            <person name="Li X."/>
            <person name="Dhandapani V."/>
            <person name="Marshall H."/>
            <person name="Kissane S."/>
            <person name="Cuenca-Cambronero M."/>
            <person name="Asole G."/>
            <person name="Calvet F."/>
            <person name="Ruiz-Romero M."/>
            <person name="Marangio P."/>
            <person name="Guigo R."/>
            <person name="Rago D."/>
            <person name="Mirbahai L."/>
            <person name="Eastwood N."/>
            <person name="Colbourne J.K."/>
            <person name="Zhou J."/>
            <person name="Mallon E."/>
            <person name="Orsini L."/>
        </authorList>
    </citation>
    <scope>NUCLEOTIDE SEQUENCE [LARGE SCALE GENOMIC DNA]</scope>
    <source>
        <strain evidence="13">LRV0_1</strain>
    </source>
</reference>
<sequence length="1520" mass="170875">MPRRSRAMRSTARGSSRSPLTSPRRRATSRPFPTVSAQTFPPLPSTPPARARFLVVDADEDLVDNLVAVLRSREHLEVTRNTGFSLDIVTARNAADALLLAAGGFDLALVDVKLPDGSGIDLIRPLKEKTPHGEVVLVTGTATVKAALGALSSGAFAFVLKSFRPEELLAVVDQVLTKVELQRSRALLERRYRDLVELTDVLVVGLDPSGRVALWNRKAAHVTGVSQADAVGRIFAQEWIGERDRRRLEEAIERIRERAKEPGVGTEGGAREIETTLEVPGAPARRIRWPLSQADEESNVERRLAVAEGGARIVYAIGVDVTERQALEKRAADAEALSAMGRLAMNLAHEIRNPLNAAVLQLHLLGRQVEKLDSPTDTKEGFRSRIRIVGDEIGRLNRLLTEFLELARPRSILREPVHVSRLVEDVLDLEAETARARNVTIVREVAAEGVVAIGDREKLKQVVLNVVVNALEAMKDGGRLTARVSGDGDRVTFVLEDDGPGILDEHRATVFDPFFTTKAGTGLGLSIVRKIVDQHAGTITLESLPERGTRVVVTIPDGRAPTARGVQRSSAGRLSPSNGESPHVHRRERLFLGRFCPSAARRTHRQHARRNRRRRDLSARTRLGSIALKGVQRGENLVHSVLARRFALEHHRRLHEPKRLVLAELGLPFCIGFEGAEALRFKELLRLNFRESEADVEEVLREVLLQRLDLRRLFVKFSDALLDVFRACRRTDRRTCAPRKRRLGGAGTGFRGVLRRVAGRPRRRTTEAQLPLRLVFRGLRGFLLLAVFLLLFRLAGINRDFLRSLVCLRRLRDRLFDRLCRLLRLGRGGLRPLLFFRYGFRRLRLFRRLRSFLGFRRGASFLGAVLLAACCRVAIRAASRRAHLDGSLASRGLDATQRRPTVAPRLPKSARANFPAPGDRDTRVVDKWAKLKARERGRRSRSRTHPSTPLSESLLPPEPLTKRLELAANLGQPRRLAIEGRFCRGFIDRSVGARCFRRRQNFEDFPLEFLARRDDPRLQLLGELVNHFIQFRRDAASDLPHNLGASEDRRRRKEDPGEEQVGEQRAEADGEERGDPDIVFERVDVDVEAMLVGAEHIGNALAGVVGVVLDERNCTLGKIFKLFSNFLRLCFCPALERILQEGRQVLAEVFALRAVDDRRELADEVVDEAIEVLPGPRLDPADRFTQFQAPLFEGPRLAGKVPFQQSNSPIELFGLHRHGTPAGIEPLPKHRLVGEAAADRVVEKDPPPLLGEKRFQVGDELGHPALKAPSSEGRLRTYREKYRGFDELSELLLCVIKGLFALFFTENIPLRNDEDDLIAGRSEQLFLKENTLALFQDLPGIEEEQHRIGARDVTVGDVGPLMAQVVDAWRIDEEDPLGEQGRRIANFQVIDVVRRTTATDGEGPRVAKRDRFAGAIGVDDGRRRLLRMLDVVNRRRRRRHANWERARPEECVYERRFPVIELAHNDEVEPILLKLFDEVFLDLLGKRFCPDVLRDLDELGEDIGNVLLALAVHIQHGHWF</sequence>
<keyword evidence="14" id="KW-1185">Reference proteome</keyword>
<evidence type="ECO:0000256" key="5">
    <source>
        <dbReference type="ARBA" id="ARBA00022840"/>
    </source>
</evidence>
<dbReference type="SUPFAM" id="SSF52172">
    <property type="entry name" value="CheY-like"/>
    <property type="match status" value="1"/>
</dbReference>
<evidence type="ECO:0000256" key="4">
    <source>
        <dbReference type="ARBA" id="ARBA00022777"/>
    </source>
</evidence>
<keyword evidence="9" id="KW-0472">Membrane</keyword>
<dbReference type="Pfam" id="PF00072">
    <property type="entry name" value="Response_reg"/>
    <property type="match status" value="1"/>
</dbReference>
<feature type="transmembrane region" description="Helical" evidence="9">
    <location>
        <begin position="782"/>
        <end position="802"/>
    </location>
</feature>
<feature type="region of interest" description="Disordered" evidence="8">
    <location>
        <begin position="1"/>
        <end position="44"/>
    </location>
</feature>
<dbReference type="InterPro" id="IPR011006">
    <property type="entry name" value="CheY-like_superfamily"/>
</dbReference>
<dbReference type="InterPro" id="IPR000014">
    <property type="entry name" value="PAS"/>
</dbReference>
<evidence type="ECO:0008006" key="15">
    <source>
        <dbReference type="Google" id="ProtNLM"/>
    </source>
</evidence>
<dbReference type="SUPFAM" id="SSF47384">
    <property type="entry name" value="Homodimeric domain of signal transducing histidine kinase"/>
    <property type="match status" value="1"/>
</dbReference>
<feature type="domain" description="Response regulatory" evidence="11">
    <location>
        <begin position="52"/>
        <end position="176"/>
    </location>
</feature>
<dbReference type="InterPro" id="IPR003594">
    <property type="entry name" value="HATPase_dom"/>
</dbReference>
<dbReference type="Pfam" id="PF00512">
    <property type="entry name" value="HisKA"/>
    <property type="match status" value="1"/>
</dbReference>
<dbReference type="Pfam" id="PF00989">
    <property type="entry name" value="PAS"/>
    <property type="match status" value="1"/>
</dbReference>
<dbReference type="SMART" id="SM00448">
    <property type="entry name" value="REC"/>
    <property type="match status" value="1"/>
</dbReference>
<dbReference type="EMBL" id="JAOYFB010000041">
    <property type="protein sequence ID" value="KAK4045136.1"/>
    <property type="molecule type" value="Genomic_DNA"/>
</dbReference>
<dbReference type="PANTHER" id="PTHR43065:SF10">
    <property type="entry name" value="PEROXIDE STRESS-ACTIVATED HISTIDINE KINASE MAK3"/>
    <property type="match status" value="1"/>
</dbReference>
<feature type="region of interest" description="Disordered" evidence="8">
    <location>
        <begin position="560"/>
        <end position="583"/>
    </location>
</feature>
<dbReference type="InterPro" id="IPR005467">
    <property type="entry name" value="His_kinase_dom"/>
</dbReference>
<evidence type="ECO:0000256" key="9">
    <source>
        <dbReference type="SAM" id="Phobius"/>
    </source>
</evidence>
<dbReference type="CDD" id="cd00075">
    <property type="entry name" value="HATPase"/>
    <property type="match status" value="1"/>
</dbReference>
<dbReference type="Gene3D" id="3.30.565.10">
    <property type="entry name" value="Histidine kinase-like ATPase, C-terminal domain"/>
    <property type="match status" value="1"/>
</dbReference>
<dbReference type="Proteomes" id="UP001234178">
    <property type="component" value="Unassembled WGS sequence"/>
</dbReference>
<keyword evidence="1 7" id="KW-0597">Phosphoprotein</keyword>
<dbReference type="Pfam" id="PF02518">
    <property type="entry name" value="HATPase_c"/>
    <property type="match status" value="1"/>
</dbReference>
<evidence type="ECO:0000313" key="13">
    <source>
        <dbReference type="EMBL" id="KAK4045136.1"/>
    </source>
</evidence>
<dbReference type="CDD" id="cd00130">
    <property type="entry name" value="PAS"/>
    <property type="match status" value="1"/>
</dbReference>
<feature type="compositionally biased region" description="Low complexity" evidence="8">
    <location>
        <begin position="946"/>
        <end position="955"/>
    </location>
</feature>
<dbReference type="SUPFAM" id="SSF55874">
    <property type="entry name" value="ATPase domain of HSP90 chaperone/DNA topoisomerase II/histidine kinase"/>
    <property type="match status" value="1"/>
</dbReference>
<dbReference type="InterPro" id="IPR001789">
    <property type="entry name" value="Sig_transdc_resp-reg_receiver"/>
</dbReference>
<evidence type="ECO:0000256" key="2">
    <source>
        <dbReference type="ARBA" id="ARBA00022679"/>
    </source>
</evidence>
<dbReference type="InterPro" id="IPR004358">
    <property type="entry name" value="Sig_transdc_His_kin-like_C"/>
</dbReference>
<feature type="domain" description="Histidine kinase" evidence="10">
    <location>
        <begin position="346"/>
        <end position="559"/>
    </location>
</feature>
<dbReference type="SMART" id="SM00388">
    <property type="entry name" value="HisKA"/>
    <property type="match status" value="1"/>
</dbReference>
<evidence type="ECO:0000256" key="6">
    <source>
        <dbReference type="ARBA" id="ARBA00023012"/>
    </source>
</evidence>
<feature type="domain" description="PAS" evidence="12">
    <location>
        <begin position="188"/>
        <end position="259"/>
    </location>
</feature>
<gene>
    <name evidence="13" type="ORF">OUZ56_032544</name>
</gene>
<keyword evidence="6" id="KW-0902">Two-component regulatory system</keyword>
<dbReference type="CDD" id="cd00082">
    <property type="entry name" value="HisKA"/>
    <property type="match status" value="1"/>
</dbReference>
<evidence type="ECO:0000256" key="1">
    <source>
        <dbReference type="ARBA" id="ARBA00022553"/>
    </source>
</evidence>
<feature type="region of interest" description="Disordered" evidence="8">
    <location>
        <begin position="1039"/>
        <end position="1073"/>
    </location>
</feature>
<feature type="compositionally biased region" description="Basic residues" evidence="8">
    <location>
        <begin position="935"/>
        <end position="944"/>
    </location>
</feature>
<feature type="compositionally biased region" description="Basic and acidic residues" evidence="8">
    <location>
        <begin position="1062"/>
        <end position="1073"/>
    </location>
</feature>
<name>A0ABR0B985_9CRUS</name>
<dbReference type="SUPFAM" id="SSF55785">
    <property type="entry name" value="PYP-like sensor domain (PAS domain)"/>
    <property type="match status" value="1"/>
</dbReference>
<feature type="compositionally biased region" description="Basic and acidic residues" evidence="8">
    <location>
        <begin position="918"/>
        <end position="934"/>
    </location>
</feature>
<feature type="region of interest" description="Disordered" evidence="8">
    <location>
        <begin position="895"/>
        <end position="956"/>
    </location>
</feature>
<keyword evidence="2" id="KW-0808">Transferase</keyword>
<dbReference type="InterPro" id="IPR035965">
    <property type="entry name" value="PAS-like_dom_sf"/>
</dbReference>
<dbReference type="PANTHER" id="PTHR43065">
    <property type="entry name" value="SENSOR HISTIDINE KINASE"/>
    <property type="match status" value="1"/>
</dbReference>
<dbReference type="PROSITE" id="PS50112">
    <property type="entry name" value="PAS"/>
    <property type="match status" value="1"/>
</dbReference>
<feature type="modified residue" description="4-aspartylphosphate" evidence="7">
    <location>
        <position position="111"/>
    </location>
</feature>
<dbReference type="Gene3D" id="3.40.50.2300">
    <property type="match status" value="1"/>
</dbReference>
<keyword evidence="4" id="KW-0418">Kinase</keyword>
<organism evidence="13 14">
    <name type="scientific">Daphnia magna</name>
    <dbReference type="NCBI Taxonomy" id="35525"/>
    <lineage>
        <taxon>Eukaryota</taxon>
        <taxon>Metazoa</taxon>
        <taxon>Ecdysozoa</taxon>
        <taxon>Arthropoda</taxon>
        <taxon>Crustacea</taxon>
        <taxon>Branchiopoda</taxon>
        <taxon>Diplostraca</taxon>
        <taxon>Cladocera</taxon>
        <taxon>Anomopoda</taxon>
        <taxon>Daphniidae</taxon>
        <taxon>Daphnia</taxon>
    </lineage>
</organism>
<evidence type="ECO:0000256" key="3">
    <source>
        <dbReference type="ARBA" id="ARBA00022741"/>
    </source>
</evidence>
<evidence type="ECO:0000256" key="7">
    <source>
        <dbReference type="PROSITE-ProRule" id="PRU00169"/>
    </source>
</evidence>
<dbReference type="CDD" id="cd00156">
    <property type="entry name" value="REC"/>
    <property type="match status" value="1"/>
</dbReference>
<dbReference type="PROSITE" id="PS50110">
    <property type="entry name" value="RESPONSE_REGULATORY"/>
    <property type="match status" value="1"/>
</dbReference>
<dbReference type="NCBIfam" id="TIGR00229">
    <property type="entry name" value="sensory_box"/>
    <property type="match status" value="1"/>
</dbReference>
<dbReference type="InterPro" id="IPR036097">
    <property type="entry name" value="HisK_dim/P_sf"/>
</dbReference>
<feature type="transmembrane region" description="Helical" evidence="9">
    <location>
        <begin position="861"/>
        <end position="879"/>
    </location>
</feature>
<dbReference type="Gene3D" id="3.30.450.20">
    <property type="entry name" value="PAS domain"/>
    <property type="match status" value="1"/>
</dbReference>
<evidence type="ECO:0000259" key="10">
    <source>
        <dbReference type="PROSITE" id="PS50109"/>
    </source>
</evidence>
<evidence type="ECO:0000313" key="14">
    <source>
        <dbReference type="Proteomes" id="UP001234178"/>
    </source>
</evidence>
<feature type="compositionally biased region" description="Basic and acidic residues" evidence="8">
    <location>
        <begin position="1046"/>
        <end position="1055"/>
    </location>
</feature>
<comment type="caution">
    <text evidence="13">The sequence shown here is derived from an EMBL/GenBank/DDBJ whole genome shotgun (WGS) entry which is preliminary data.</text>
</comment>